<dbReference type="Pfam" id="PF21956">
    <property type="entry name" value="DUF6922"/>
    <property type="match status" value="1"/>
</dbReference>
<dbReference type="Gene3D" id="1.10.260.40">
    <property type="entry name" value="lambda repressor-like DNA-binding domains"/>
    <property type="match status" value="1"/>
</dbReference>
<accession>A0A940DSQ9</accession>
<dbReference type="CDD" id="cd00093">
    <property type="entry name" value="HTH_XRE"/>
    <property type="match status" value="1"/>
</dbReference>
<evidence type="ECO:0000313" key="3">
    <source>
        <dbReference type="Proteomes" id="UP000725002"/>
    </source>
</evidence>
<organism evidence="2 3">
    <name type="scientific">Candidatus Cryptobacteroides avicola</name>
    <dbReference type="NCBI Taxonomy" id="2840757"/>
    <lineage>
        <taxon>Bacteria</taxon>
        <taxon>Pseudomonadati</taxon>
        <taxon>Bacteroidota</taxon>
        <taxon>Bacteroidia</taxon>
        <taxon>Bacteroidales</taxon>
        <taxon>Candidatus Cryptobacteroides</taxon>
    </lineage>
</organism>
<dbReference type="EMBL" id="JADILV010000061">
    <property type="protein sequence ID" value="MBO8484213.1"/>
    <property type="molecule type" value="Genomic_DNA"/>
</dbReference>
<dbReference type="PROSITE" id="PS50943">
    <property type="entry name" value="HTH_CROC1"/>
    <property type="match status" value="1"/>
</dbReference>
<dbReference type="Proteomes" id="UP000725002">
    <property type="component" value="Unassembled WGS sequence"/>
</dbReference>
<evidence type="ECO:0000313" key="2">
    <source>
        <dbReference type="EMBL" id="MBO8484213.1"/>
    </source>
</evidence>
<comment type="caution">
    <text evidence="2">The sequence shown here is derived from an EMBL/GenBank/DDBJ whole genome shotgun (WGS) entry which is preliminary data.</text>
</comment>
<name>A0A940DSQ9_9BACT</name>
<dbReference type="AlphaFoldDB" id="A0A940DSQ9"/>
<dbReference type="SMART" id="SM00530">
    <property type="entry name" value="HTH_XRE"/>
    <property type="match status" value="1"/>
</dbReference>
<dbReference type="GO" id="GO:0003677">
    <property type="term" value="F:DNA binding"/>
    <property type="evidence" value="ECO:0007669"/>
    <property type="project" value="InterPro"/>
</dbReference>
<dbReference type="InterPro" id="IPR053830">
    <property type="entry name" value="DUF6922"/>
</dbReference>
<dbReference type="SUPFAM" id="SSF47413">
    <property type="entry name" value="lambda repressor-like DNA-binding domains"/>
    <property type="match status" value="1"/>
</dbReference>
<dbReference type="Pfam" id="PF01381">
    <property type="entry name" value="HTH_3"/>
    <property type="match status" value="1"/>
</dbReference>
<proteinExistence type="predicted"/>
<dbReference type="InterPro" id="IPR001387">
    <property type="entry name" value="Cro/C1-type_HTH"/>
</dbReference>
<reference evidence="2" key="1">
    <citation type="submission" date="2020-10" db="EMBL/GenBank/DDBJ databases">
        <authorList>
            <person name="Gilroy R."/>
        </authorList>
    </citation>
    <scope>NUCLEOTIDE SEQUENCE</scope>
    <source>
        <strain evidence="2">G3-8215</strain>
    </source>
</reference>
<sequence length="165" mass="19484">MDTKLINALKGIHPGKLIERDLKKRDISQRLLAERIGEHYQTVNAVIKGRRNLTVEMSVKLDDFLGYEEGFLYMLQGYYEIEQYHARITSESVSGIPRIRRILFWDTDFDRINWGRNRDFIISRILERGNVEEQAEIARFYGLQISDLEKFRNKHGSHSHKESQS</sequence>
<dbReference type="InterPro" id="IPR010982">
    <property type="entry name" value="Lambda_DNA-bd_dom_sf"/>
</dbReference>
<feature type="domain" description="HTH cro/C1-type" evidence="1">
    <location>
        <begin position="18"/>
        <end position="72"/>
    </location>
</feature>
<protein>
    <submittedName>
        <fullName evidence="2">Helix-turn-helix domain-containing protein</fullName>
    </submittedName>
</protein>
<evidence type="ECO:0000259" key="1">
    <source>
        <dbReference type="PROSITE" id="PS50943"/>
    </source>
</evidence>
<reference evidence="2" key="2">
    <citation type="journal article" date="2021" name="PeerJ">
        <title>Extensive microbial diversity within the chicken gut microbiome revealed by metagenomics and culture.</title>
        <authorList>
            <person name="Gilroy R."/>
            <person name="Ravi A."/>
            <person name="Getino M."/>
            <person name="Pursley I."/>
            <person name="Horton D.L."/>
            <person name="Alikhan N.F."/>
            <person name="Baker D."/>
            <person name="Gharbi K."/>
            <person name="Hall N."/>
            <person name="Watson M."/>
            <person name="Adriaenssens E.M."/>
            <person name="Foster-Nyarko E."/>
            <person name="Jarju S."/>
            <person name="Secka A."/>
            <person name="Antonio M."/>
            <person name="Oren A."/>
            <person name="Chaudhuri R.R."/>
            <person name="La Ragione R."/>
            <person name="Hildebrand F."/>
            <person name="Pallen M.J."/>
        </authorList>
    </citation>
    <scope>NUCLEOTIDE SEQUENCE</scope>
    <source>
        <strain evidence="2">G3-8215</strain>
    </source>
</reference>
<gene>
    <name evidence="2" type="ORF">IAB75_08900</name>
</gene>